<dbReference type="SUPFAM" id="SSF52777">
    <property type="entry name" value="CoA-dependent acyltransferases"/>
    <property type="match status" value="2"/>
</dbReference>
<dbReference type="Gene3D" id="1.10.1200.10">
    <property type="entry name" value="ACP-like"/>
    <property type="match status" value="5"/>
</dbReference>
<proteinExistence type="inferred from homology"/>
<dbReference type="PROSITE" id="PS52004">
    <property type="entry name" value="KS3_2"/>
    <property type="match status" value="3"/>
</dbReference>
<dbReference type="Pfam" id="PF08659">
    <property type="entry name" value="KR"/>
    <property type="match status" value="1"/>
</dbReference>
<dbReference type="InterPro" id="IPR057326">
    <property type="entry name" value="KR_dom"/>
</dbReference>
<feature type="domain" description="Carrier" evidence="13">
    <location>
        <begin position="3319"/>
        <end position="3394"/>
    </location>
</feature>
<evidence type="ECO:0000256" key="10">
    <source>
        <dbReference type="ARBA" id="ARBA00022679"/>
    </source>
</evidence>
<dbReference type="InterPro" id="IPR023214">
    <property type="entry name" value="HAD_sf"/>
</dbReference>
<dbReference type="Gene3D" id="3.30.559.10">
    <property type="entry name" value="Chloramphenicol acetyltransferase-like domain"/>
    <property type="match status" value="1"/>
</dbReference>
<dbReference type="InterPro" id="IPR018201">
    <property type="entry name" value="Ketoacyl_synth_AS"/>
</dbReference>
<feature type="region of interest" description="Disordered" evidence="12">
    <location>
        <begin position="2433"/>
        <end position="2455"/>
    </location>
</feature>
<dbReference type="Pfam" id="PF00668">
    <property type="entry name" value="Condensation"/>
    <property type="match status" value="1"/>
</dbReference>
<dbReference type="NCBIfam" id="TIGR01681">
    <property type="entry name" value="HAD-SF-IIIC"/>
    <property type="match status" value="1"/>
</dbReference>
<dbReference type="GO" id="GO:0005737">
    <property type="term" value="C:cytoplasm"/>
    <property type="evidence" value="ECO:0007669"/>
    <property type="project" value="UniProtKB-SubCell"/>
</dbReference>
<dbReference type="SMART" id="SM00822">
    <property type="entry name" value="PKS_KR"/>
    <property type="match status" value="1"/>
</dbReference>
<dbReference type="Gene3D" id="3.40.50.1000">
    <property type="entry name" value="HAD superfamily/HAD-like"/>
    <property type="match status" value="1"/>
</dbReference>
<dbReference type="InterPro" id="IPR029058">
    <property type="entry name" value="AB_hydrolase_fold"/>
</dbReference>
<feature type="domain" description="Ketosynthase family 3 (KS3)" evidence="14">
    <location>
        <begin position="2584"/>
        <end position="3012"/>
    </location>
</feature>
<dbReference type="InterPro" id="IPR002347">
    <property type="entry name" value="SDR_fam"/>
</dbReference>
<dbReference type="InterPro" id="IPR036291">
    <property type="entry name" value="NAD(P)-bd_dom_sf"/>
</dbReference>
<dbReference type="SUPFAM" id="SSF56784">
    <property type="entry name" value="HAD-like"/>
    <property type="match status" value="1"/>
</dbReference>
<dbReference type="InterPro" id="IPR014031">
    <property type="entry name" value="Ketoacyl_synth_C"/>
</dbReference>
<reference evidence="15" key="1">
    <citation type="journal article" date="2011" name="J. Am. Chem. Soc.">
        <title>Cloning and elucidation of the FR901464 gene cluster revealing a complex acyltransferase-less polyketide synthase using glycerate as starter units.</title>
        <authorList>
            <person name="Zhang F."/>
            <person name="He H.Y."/>
            <person name="Tang M.C."/>
            <person name="Tang Y.M."/>
            <person name="Zhou Q."/>
            <person name="Tang G.L."/>
        </authorList>
    </citation>
    <scope>NUCLEOTIDE SEQUENCE</scope>
    <source>
        <strain evidence="15">2663</strain>
    </source>
</reference>
<dbReference type="GO" id="GO:0004312">
    <property type="term" value="F:fatty acid synthase activity"/>
    <property type="evidence" value="ECO:0007669"/>
    <property type="project" value="TreeGrafter"/>
</dbReference>
<dbReference type="InterPro" id="IPR014030">
    <property type="entry name" value="Ketoacyl_synth_N"/>
</dbReference>
<dbReference type="InterPro" id="IPR036412">
    <property type="entry name" value="HAD-like_sf"/>
</dbReference>
<dbReference type="UniPathway" id="UPA00659"/>
<feature type="domain" description="Carrier" evidence="13">
    <location>
        <begin position="3209"/>
        <end position="3284"/>
    </location>
</feature>
<dbReference type="InterPro" id="IPR001242">
    <property type="entry name" value="Condensation_dom"/>
</dbReference>
<dbReference type="PANTHER" id="PTHR43775">
    <property type="entry name" value="FATTY ACID SYNTHASE"/>
    <property type="match status" value="1"/>
</dbReference>
<feature type="domain" description="Carrier" evidence="13">
    <location>
        <begin position="2462"/>
        <end position="2535"/>
    </location>
</feature>
<dbReference type="Gene3D" id="3.40.50.1820">
    <property type="entry name" value="alpha/beta hydrolase"/>
    <property type="match status" value="1"/>
</dbReference>
<dbReference type="InterPro" id="IPR013968">
    <property type="entry name" value="PKS_KR"/>
</dbReference>
<feature type="region of interest" description="Disordered" evidence="12">
    <location>
        <begin position="3401"/>
        <end position="3424"/>
    </location>
</feature>
<organism evidence="15">
    <name type="scientific">Pseudomonas sp. 2663</name>
    <dbReference type="NCBI Taxonomy" id="764483"/>
    <lineage>
        <taxon>Bacteria</taxon>
        <taxon>Pseudomonadati</taxon>
        <taxon>Pseudomonadota</taxon>
        <taxon>Gammaproteobacteria</taxon>
        <taxon>Pseudomonadales</taxon>
        <taxon>Pseudomonadaceae</taxon>
        <taxon>Pseudomonas</taxon>
    </lineage>
</organism>
<comment type="pathway">
    <text evidence="3">Antibiotic biosynthesis.</text>
</comment>
<evidence type="ECO:0000256" key="11">
    <source>
        <dbReference type="ARBA" id="ARBA00022737"/>
    </source>
</evidence>
<dbReference type="InterPro" id="IPR020841">
    <property type="entry name" value="PKS_Beta-ketoAc_synthase_dom"/>
</dbReference>
<feature type="domain" description="Ketosynthase family 3 (KS3)" evidence="14">
    <location>
        <begin position="3777"/>
        <end position="4184"/>
    </location>
</feature>
<keyword evidence="11" id="KW-0677">Repeat</keyword>
<comment type="pathway">
    <text evidence="5">Lipid metabolism; fatty acid biosynthesis.</text>
</comment>
<feature type="region of interest" description="Disordered" evidence="12">
    <location>
        <begin position="2556"/>
        <end position="2580"/>
    </location>
</feature>
<dbReference type="InterPro" id="IPR036736">
    <property type="entry name" value="ACP-like_sf"/>
</dbReference>
<dbReference type="CDD" id="cd00833">
    <property type="entry name" value="PKS"/>
    <property type="match status" value="3"/>
</dbReference>
<dbReference type="Pfam" id="PF00975">
    <property type="entry name" value="Thioesterase"/>
    <property type="match status" value="1"/>
</dbReference>
<dbReference type="Pfam" id="PF02801">
    <property type="entry name" value="Ketoacyl-synt_C"/>
    <property type="match status" value="3"/>
</dbReference>
<dbReference type="GO" id="GO:0031177">
    <property type="term" value="F:phosphopantetheine binding"/>
    <property type="evidence" value="ECO:0007669"/>
    <property type="project" value="InterPro"/>
</dbReference>
<name>E9KSM0_9PSED</name>
<dbReference type="InterPro" id="IPR010033">
    <property type="entry name" value="HAD_SF_ppase_IIIC"/>
</dbReference>
<evidence type="ECO:0000256" key="12">
    <source>
        <dbReference type="SAM" id="MobiDB-lite"/>
    </source>
</evidence>
<keyword evidence="7" id="KW-0596">Phosphopantetheine</keyword>
<sequence length="5061" mass="550281">MSSRAHRSEVYGLPRQCPGRAYPQRMAPICLPSHSLRPAPKRCLLWSWSWSWSRADVPFVHALRHRAGLLAGCSAPDCPLASPGSTVHPLLEQRPDNAAAGPSFAQLGRVCSPVPHFSRCARQRVSNHVRAIAMRNADPIHLDVRFTQMDVEAFARLSRDCNPLHIDPDYARRSTFGGCIVHGAIGVLAALDRIGLAERVRVTSLSASFKNPMFVDRTYTCQVEVQGDNCRTVTLRDGTTLLTQIGVTWAPIDGEEPASHTEPALASSVENIVDHDDGALEAGIELSGEYPPTGLGTCYPRALRMFGETVLDTIALCSFLTGMKLPGRRALFSALTLTFEHRESDGALNYLHATQSFHRDYGLLETRLVVGDAHTTIAQGELRSFVRKTIVDLPVQGYLTARSDSDAIRLAGKVAFVTGGSRGLGAALVRCLAVLGCHVYLNYLGSAAHARAVVDDLESHGLSVTLIKGDVGDRAWLDVVRMELLARHGRLDILICNACEPPLRMEDDAPSFAVRREHYLSRNLQLVNVPLAVFSDLLAASQGVCVAISSEMVDSVPAGYAHYVDLKRQTEACVRHLADTQPSIRTLIARPPNLLTEMSNTPTRIINAHPPNEIAMRIVNALPVGSDRHHLLASFTDDATPRAPETLMVTASFALDAMLGEFDGWLTCLPGEQAARQTGYNRMMQDLLSPDSVLNIAEGTVNLLYLRVSDWLHDREACWQDQGLRLSEEGDFIRRVVDDFVAALHGFAERSRAWELLIVCPDPRLDPADVAGAELLATVHARLRSLPVELPGLTTVFACDHHALHRIDATRIDDASRNRIAHIPYVQDYFGFLALLAIRMLNARRQLPAKVVVLDCDNTLWHGVCGEESDVVKLLIDDEMRAFQKSMKALLARGFILCLCSKNREEDVWKVFDQHPDMILTREDITAAKINWLPKSDNLRMLSDELGLGMNSFVFFDDNPLECAEVRAGAPEVLTVCTTQSGIAPSEWAERLWVFDQLTHTREDSARARMYREQSERERFRQSTESFRVFIDGLNLNVAIEPLTAGGVDRASQMTMRTNQFNNTTIRRDKAEIIAMMNDDTWRLVTIDVIDRFGDYGTAGFVAYRIELSCLYVDAFLLSCRVLGRTVEDRVARYLATVAGQHGVEHIHVAFVSTRKNMPFQQFLDKLAPSEIMVDDEARGETGRYVFELGALRETLDRQAWLEHGPRAEPDGASSAPPFVVGASPPIQGTDYVGIAERSNRAFDAIGASGDEEPASGAALLPDTLACGETELVAAASGAEHEAALLREVKLCYARVLSIDPDTLSEYEELERYGLESIDVVNLTVELTRLVPRLGPTFLFAHRTLRDVVRGLIAEYDARAPGVMPEPKKATVGSAESNIRSDEADEHHDDIAIVGLHGVYPGADDMEAFWQLLRAGESHIVPMPLARRHLIDRALPGVASTLHGYMDRAGYLDSIECFEAELFGITPKEAELMDPQQRLFLQVVWGLLEDAGYTRQMLDRATGVFVGVLSSDYAMYANLHALQYPEQYRHTDYYQIANRVSYHFDLNGPSMSIDAACASSGTAFHLACQAIRDGDCESAIVGGVNLILHPSRLVQYTQTGMLSGSGSCTPFGHDADGTLLGEGIGAVLLKRLSRARVDGDNIHAVVKASSVNSGGKTNGFTVPNPNAQASLIAGALRASRVPVQQIAYVEAHGTGTALGDPIEVGALGRAFRELGATGSRRIGSVKANVGHGESNAFLASLSKVLLQFRHRQWVPTLTSAQDNTAIDFSAAGFEVQRTLADWPVLSDGESVSACISNFGAGGSNAHVVLQAWPASAGEGRAGRHLIPLSAHRPALLPRLARRLRDRLMRDDPATIDLDAVAYTLQVGRHHLDHRVVFVVDSRDALLDALERFQGGVTSDARWMCGSTTVRNRLGELLNEQVDMRALLYKWGREQAHHQIAQLWLNGLSIPWDALHETRKPVRVSLPTYPFDGSPHWLEHTHAAVKFGAESSASSSASASAADPALFAPTWTRADLPTASVSMSDLVAHHIVFCGIEADAQDALRTASRTHDTRVHFVPQTARPSETDYAGQATALMGWLREWLREGLRERLHLQVTVVGAGDEAWTGLAALLKSAMQENPLLSAQLVAFDEAPDATAWFARLRDEMRIGHDVSISYRPERHVRTWYPLAPPARPFFEGLAGVADGAGAYLITGGSGALALQCAEWLCERDRDTTIVLLARRDEAELMRSAQGPRFDALRAAGRRIAYRSVDVCDGQALDACVAEVVATHGPIRGVLHCAGVIRDGFLIHKSEDDFQAVLAPKVGGVLNLDRATLDQPLAFFALFSSISGVLGNAGQADYAAANAFMDAFAHRRAARQRAGERTGRSVSINWPLWRGGGMMLDAELATLLREQHRLDAITGEAGMRALDRALASDIQQVFVGTGAADAVAHTLAASDRRQPDDAAGTAAPLEAESATSAPNAADLYPYLKRMLADATKLDPVTIDEHRPLADLGLDSILLAKLNKVLAVNFRQLPRTLFYEYPTLAALAAYLAEQIRYQGIPAERFAAARATVEQPAPAIATSPAGGEPTRRPLKSGASGARGVDDPIAIIGIDGRYPNAPSFDAFWQRLKTESSEIGELPVHRWHGPGADAERDLHPTLRNRKGAFLDDFAQFDPTFFQIAPIDAYSIDPQERLVLMSCWTALESSGYTRERIASQHGRNVAVCVGATKSGFNQSSSGTVPRADDMDAGAREPVTSTSFANMANRVSYFLDLHGPSIAFDTMCTSSLTAIHHACQYLRQGEVELAIAAGVNLYLHPNDYLALDRLGMLSDEARVNCFSLGGNGFIPGEAVGAVVLKRLDRALADGDRIDGVITATGISHSGRTHGYTAPSVTQQETLIGRVIERAGRHIEEIAYIESAANGSSLGDAVEWGALKKVFHSRTQPCPIGSVKPNIGHPEAAAGIVQLSKVIAQLRHRALAPTLADSSRLDHDLLADSGLRLVTRYEPWPESGPSACLITSAGAGGTYAAMVVEPAPVTGDAPVERADAVAIALSARSSEALRRVAAELHDQLAAYPDLRIEDVARTLHMGREAMKVRTGCVVESRRALMSRLRAMTSGEPAGEADASRDTVATVPLRVRLEAALRVWLAGHDVDWPAAYGDAWASAHVAPRALPGYPFDTREYWREPSHARRAGGLVPARRVLPALPPAVATASVPLSAVPSRAQIQAAPSAILAEVKNAIRALLHVEPAEEIDDEATFFELGVDSIRMVSFVRGMASRLSIALDETALFDVPTVARFSAHLARLRGARDAPDALDTAASPLVPTARDDRTRVAIGGPDEGVILRQLKTVVAVILDYPDPAVLDDDVTFFELGVDSIRMVGFVEDLSARLALDLEETVLFDYPTLAAMARHVATRMQVRNTAATAAPASREVPAETRREAAGGPDAAPLGHEALLNNLRRHGRTYEGVVPLQTEGDGPLVFCLHPASGDVAMFGKLAMAAGDRFRVIGLKARGFLTNQPHCADAEEMARYHAEIIQAIDPVGPYHVMGASMGGVVAYEVARALQDAGRQVRTVFMLEAPLVTCERDSDIFTLDALQNWLANANFLMIAMLHLDPAFRQRKEAGLVKWDDLVITAIELGLDESALRDDSQVESRLVDLIVGRGVRQTPGILRSRLRSMADTHRNNLRCMREYRWRPLVRPDEVEILMFRTMTARATSDQVYNPNYLENLQRVHGSMMPMLDAWVERMSQVRTVVVGGEDHFDLCNRTLGDEAVIGPMLASMRRAEPEPEPEDQGDTRSSAFRVAVIGISARFPGADHVDAFWNVLASGESLIRAVPAERFGLQDDAPDHGCLFERIDEFDHAFFNLSPNEARMMEPAERMFLQEAWHAVEDAGLVPDRGAGENWGVFAGSGGDYNLHVQSVLGIAPQVSTSTVPGRVAYQLNLHGPTMTIDAGCASSLLAVGQACDSLRLGQCEVAIAGGAMVYSTRNLIATGHYYRLLSKTARGAALDAGATGMLPGEAVGAVVLKPLDAALRDGDRIYAVLDAWGSNHNGRTQGIAAPSAASQAALLTSIHRRFGIDPNTVDFFEANASGAPLGDKVELQGLRMVFGGRPRAHPLALGTVENTVGHSFAASGMAHLLKVILALHREMLPPTANVDAATAVAGGDDGLFEIPARARPWPSGTGAARRAGVSSYSATGINVHLVVSEAPPAAAATSVTGPTLLAFSAATPEALRQRGRDLLDYVAAMDDQSWAPARLSAHLLSRRLHFRHRCALLARDRADAGRLLARFVANEADAEVLTNTVGATTDDDPTREALRREAAAFGATRAALPLDRAAQWYVHDIAFDARGGFASVDRVPLSLPGYPFARSRHWLEASPVAQDVAAQPVTEDPRHWLLRQIAVITGEVPDAAQAEASWSAMGFDSLMSIRLLSTIQEQTGIEIPLVDLLDQSTPAALLAHLDALGAFAHGQCGEAPGPDTSPLPPVQYAWFGDRLAALRATAEVATVALRPQAPTPASRSHRDRMLAELLDAGIAVFRDTDKAVLLAARSVGIDARLRRLDQDTLAACLGMLEPGQLWAPLSQEQARDLHWTERMGSTAWNVFHVFRLYAHEVDLERLRHALTLLAQEQDLLRTRYITVGDGHAQCVSELVCVSLDSISIDSSEAFHQFIQSRRSHPLLEEHGGPAIRMWLTEVDGAFHLGMVAHHAHADAFTPGLLFSQLMALYGSLGSEAGARDDTRRWADQYWFYALRQHDARGASADAHRAWWRDTLAGVEVEMRLPYRKEVTSSPSLRALATNQIVPVSAELGERIKDLSRVHGISYPQLFAAVLAIVLRECFGNDRPVLQVIHNQRDSAALAACLGDFSNVAFVPFELDPGRSVIDTLYAVRRVLLTALQHTRVPMADLFRIAGVDGHTGYGAMVGDVVLDSADMDTANVNIAGEHGVSTYMNAVLEQRSIHFLDQALASLFFQFLRIDGRLYIFHAYRRALFEQETMQKLPQLIVELADAMLRTPDVPVADLIAAFGRRFDELGRGGRAPTMRDAPAAAVTGDSAALLERFLGGDLSIAQLRGSLHPAGTRDRGRVVAE</sequence>
<dbReference type="Pfam" id="PF01575">
    <property type="entry name" value="MaoC_dehydratas"/>
    <property type="match status" value="1"/>
</dbReference>
<evidence type="ECO:0000256" key="4">
    <source>
        <dbReference type="ARBA" id="ARBA00005005"/>
    </source>
</evidence>
<dbReference type="InterPro" id="IPR023213">
    <property type="entry name" value="CAT-like_dom_sf"/>
</dbReference>
<dbReference type="Pfam" id="PF00106">
    <property type="entry name" value="adh_short"/>
    <property type="match status" value="1"/>
</dbReference>
<dbReference type="InterPro" id="IPR001031">
    <property type="entry name" value="Thioesterase"/>
</dbReference>
<dbReference type="PROSITE" id="PS00012">
    <property type="entry name" value="PHOSPHOPANTETHEINE"/>
    <property type="match status" value="2"/>
</dbReference>
<dbReference type="Gene3D" id="3.10.129.10">
    <property type="entry name" value="Hotdog Thioesterase"/>
    <property type="match status" value="1"/>
</dbReference>
<comment type="pathway">
    <text evidence="4">Lipid metabolism; fatty acid beta-oxidation.</text>
</comment>
<dbReference type="GO" id="GO:0004300">
    <property type="term" value="F:enoyl-CoA hydratase activity"/>
    <property type="evidence" value="ECO:0007669"/>
    <property type="project" value="UniProtKB-ARBA"/>
</dbReference>
<dbReference type="GO" id="GO:0004315">
    <property type="term" value="F:3-oxoacyl-[acyl-carrier-protein] synthase activity"/>
    <property type="evidence" value="ECO:0007669"/>
    <property type="project" value="InterPro"/>
</dbReference>
<comment type="similarity">
    <text evidence="6">Belongs to the short-chain dehydrogenases/reductases (SDR) family.</text>
</comment>
<dbReference type="GO" id="GO:0006633">
    <property type="term" value="P:fatty acid biosynthetic process"/>
    <property type="evidence" value="ECO:0007669"/>
    <property type="project" value="UniProtKB-UniPathway"/>
</dbReference>
<dbReference type="SMART" id="SM00823">
    <property type="entry name" value="PKS_PP"/>
    <property type="match status" value="5"/>
</dbReference>
<dbReference type="Pfam" id="PF22336">
    <property type="entry name" value="RhiE-like_linker"/>
    <property type="match status" value="2"/>
</dbReference>
<dbReference type="SUPFAM" id="SSF47336">
    <property type="entry name" value="ACP-like"/>
    <property type="match status" value="5"/>
</dbReference>
<keyword evidence="9" id="KW-0597">Phosphoprotein</keyword>
<dbReference type="InterPro" id="IPR020806">
    <property type="entry name" value="PKS_PP-bd"/>
</dbReference>
<dbReference type="InterPro" id="IPR006162">
    <property type="entry name" value="Ppantetheine_attach_site"/>
</dbReference>
<comment type="subcellular location">
    <subcellularLocation>
        <location evidence="2">Cytoplasm</location>
    </subcellularLocation>
</comment>
<dbReference type="SUPFAM" id="SSF53901">
    <property type="entry name" value="Thiolase-like"/>
    <property type="match status" value="3"/>
</dbReference>
<dbReference type="SMART" id="SM00825">
    <property type="entry name" value="PKS_KS"/>
    <property type="match status" value="3"/>
</dbReference>
<dbReference type="CDD" id="cd08953">
    <property type="entry name" value="KR_2_SDR_x"/>
    <property type="match status" value="1"/>
</dbReference>
<keyword evidence="8" id="KW-0963">Cytoplasm</keyword>
<evidence type="ECO:0000256" key="3">
    <source>
        <dbReference type="ARBA" id="ARBA00004792"/>
    </source>
</evidence>
<gene>
    <name evidence="15" type="primary">fr9C</name>
</gene>
<dbReference type="Gene3D" id="3.30.559.30">
    <property type="entry name" value="Nonribosomal peptide synthetase, condensation domain"/>
    <property type="match status" value="1"/>
</dbReference>
<evidence type="ECO:0000256" key="8">
    <source>
        <dbReference type="ARBA" id="ARBA00022490"/>
    </source>
</evidence>
<dbReference type="InterPro" id="IPR029069">
    <property type="entry name" value="HotDog_dom_sf"/>
</dbReference>
<evidence type="ECO:0000259" key="14">
    <source>
        <dbReference type="PROSITE" id="PS52004"/>
    </source>
</evidence>
<dbReference type="InterPro" id="IPR009081">
    <property type="entry name" value="PP-bd_ACP"/>
</dbReference>
<feature type="domain" description="Ketosynthase family 3 (KS3)" evidence="14">
    <location>
        <begin position="1388"/>
        <end position="1811"/>
    </location>
</feature>
<protein>
    <submittedName>
        <fullName evidence="15">Putative type-I PKS</fullName>
    </submittedName>
</protein>
<dbReference type="SUPFAM" id="SSF53474">
    <property type="entry name" value="alpha/beta-Hydrolases"/>
    <property type="match status" value="1"/>
</dbReference>
<evidence type="ECO:0000256" key="9">
    <source>
        <dbReference type="ARBA" id="ARBA00022553"/>
    </source>
</evidence>
<dbReference type="PROSITE" id="PS00606">
    <property type="entry name" value="KS3_1"/>
    <property type="match status" value="2"/>
</dbReference>
<evidence type="ECO:0000259" key="13">
    <source>
        <dbReference type="PROSITE" id="PS50075"/>
    </source>
</evidence>
<dbReference type="Gene3D" id="1.10.1240.100">
    <property type="match status" value="3"/>
</dbReference>
<dbReference type="NCBIfam" id="TIGR01686">
    <property type="entry name" value="FkbH"/>
    <property type="match status" value="1"/>
</dbReference>
<dbReference type="PANTHER" id="PTHR43775:SF37">
    <property type="entry name" value="SI:DKEY-61P9.11"/>
    <property type="match status" value="1"/>
</dbReference>
<dbReference type="SUPFAM" id="SSF51735">
    <property type="entry name" value="NAD(P)-binding Rossmann-fold domains"/>
    <property type="match status" value="2"/>
</dbReference>
<dbReference type="InterPro" id="IPR050091">
    <property type="entry name" value="PKS_NRPS_Biosynth_Enz"/>
</dbReference>
<evidence type="ECO:0000256" key="5">
    <source>
        <dbReference type="ARBA" id="ARBA00005194"/>
    </source>
</evidence>
<accession>E9KSM0</accession>
<dbReference type="SUPFAM" id="SSF54637">
    <property type="entry name" value="Thioesterase/thiol ester dehydrase-isomerase"/>
    <property type="match status" value="1"/>
</dbReference>
<dbReference type="PROSITE" id="PS50075">
    <property type="entry name" value="CARRIER"/>
    <property type="match status" value="4"/>
</dbReference>
<evidence type="ECO:0000256" key="7">
    <source>
        <dbReference type="ARBA" id="ARBA00022450"/>
    </source>
</evidence>
<dbReference type="EMBL" id="HM047288">
    <property type="protein sequence ID" value="ADH01484.1"/>
    <property type="molecule type" value="Genomic_DNA"/>
</dbReference>
<comment type="cofactor">
    <cofactor evidence="1">
        <name>pantetheine 4'-phosphate</name>
        <dbReference type="ChEBI" id="CHEBI:47942"/>
    </cofactor>
</comment>
<dbReference type="SMART" id="SM01294">
    <property type="entry name" value="PKS_PP_betabranch"/>
    <property type="match status" value="3"/>
</dbReference>
<evidence type="ECO:0000256" key="6">
    <source>
        <dbReference type="ARBA" id="ARBA00006484"/>
    </source>
</evidence>
<evidence type="ECO:0000313" key="15">
    <source>
        <dbReference type="EMBL" id="ADH01484.1"/>
    </source>
</evidence>
<dbReference type="InterPro" id="IPR002539">
    <property type="entry name" value="MaoC-like_dom"/>
</dbReference>
<dbReference type="Pfam" id="PF00550">
    <property type="entry name" value="PP-binding"/>
    <property type="match status" value="5"/>
</dbReference>
<dbReference type="InterPro" id="IPR054514">
    <property type="entry name" value="RhiE-like_linker"/>
</dbReference>
<dbReference type="InterPro" id="IPR016039">
    <property type="entry name" value="Thiolase-like"/>
</dbReference>
<keyword evidence="10" id="KW-0808">Transferase</keyword>
<dbReference type="UniPathway" id="UPA00094"/>
<evidence type="ECO:0000256" key="2">
    <source>
        <dbReference type="ARBA" id="ARBA00004496"/>
    </source>
</evidence>
<dbReference type="Gene3D" id="3.40.50.720">
    <property type="entry name" value="NAD(P)-binding Rossmann-like Domain"/>
    <property type="match status" value="2"/>
</dbReference>
<evidence type="ECO:0000256" key="1">
    <source>
        <dbReference type="ARBA" id="ARBA00001957"/>
    </source>
</evidence>
<dbReference type="GO" id="GO:0006635">
    <property type="term" value="P:fatty acid beta-oxidation"/>
    <property type="evidence" value="ECO:0007669"/>
    <property type="project" value="UniProtKB-UniPathway"/>
</dbReference>
<feature type="domain" description="Carrier" evidence="13">
    <location>
        <begin position="4363"/>
        <end position="4440"/>
    </location>
</feature>
<dbReference type="Pfam" id="PF00109">
    <property type="entry name" value="ketoacyl-synt"/>
    <property type="match status" value="3"/>
</dbReference>
<dbReference type="Gene3D" id="3.40.47.10">
    <property type="match status" value="3"/>
</dbReference>
<dbReference type="InterPro" id="IPR010037">
    <property type="entry name" value="FkbH_domain"/>
</dbReference>